<dbReference type="Proteomes" id="UP001054945">
    <property type="component" value="Unassembled WGS sequence"/>
</dbReference>
<reference evidence="2 3" key="1">
    <citation type="submission" date="2021-06" db="EMBL/GenBank/DDBJ databases">
        <title>Caerostris extrusa draft genome.</title>
        <authorList>
            <person name="Kono N."/>
            <person name="Arakawa K."/>
        </authorList>
    </citation>
    <scope>NUCLEOTIDE SEQUENCE [LARGE SCALE GENOMIC DNA]</scope>
</reference>
<dbReference type="EMBL" id="BPLR01008408">
    <property type="protein sequence ID" value="GIY24415.1"/>
    <property type="molecule type" value="Genomic_DNA"/>
</dbReference>
<proteinExistence type="predicted"/>
<evidence type="ECO:0000256" key="1">
    <source>
        <dbReference type="SAM" id="MobiDB-lite"/>
    </source>
</evidence>
<comment type="caution">
    <text evidence="2">The sequence shown here is derived from an EMBL/GenBank/DDBJ whole genome shotgun (WGS) entry which is preliminary data.</text>
</comment>
<feature type="compositionally biased region" description="Basic and acidic residues" evidence="1">
    <location>
        <begin position="77"/>
        <end position="89"/>
    </location>
</feature>
<evidence type="ECO:0000313" key="2">
    <source>
        <dbReference type="EMBL" id="GIY24415.1"/>
    </source>
</evidence>
<gene>
    <name evidence="2" type="ORF">CEXT_256041</name>
</gene>
<protein>
    <submittedName>
        <fullName evidence="2">Uncharacterized protein</fullName>
    </submittedName>
</protein>
<organism evidence="2 3">
    <name type="scientific">Caerostris extrusa</name>
    <name type="common">Bark spider</name>
    <name type="synonym">Caerostris bankana</name>
    <dbReference type="NCBI Taxonomy" id="172846"/>
    <lineage>
        <taxon>Eukaryota</taxon>
        <taxon>Metazoa</taxon>
        <taxon>Ecdysozoa</taxon>
        <taxon>Arthropoda</taxon>
        <taxon>Chelicerata</taxon>
        <taxon>Arachnida</taxon>
        <taxon>Araneae</taxon>
        <taxon>Araneomorphae</taxon>
        <taxon>Entelegynae</taxon>
        <taxon>Araneoidea</taxon>
        <taxon>Araneidae</taxon>
        <taxon>Caerostris</taxon>
    </lineage>
</organism>
<keyword evidence="3" id="KW-1185">Reference proteome</keyword>
<feature type="region of interest" description="Disordered" evidence="1">
    <location>
        <begin position="62"/>
        <end position="89"/>
    </location>
</feature>
<accession>A0AAV4RSJ9</accession>
<evidence type="ECO:0000313" key="3">
    <source>
        <dbReference type="Proteomes" id="UP001054945"/>
    </source>
</evidence>
<name>A0AAV4RSJ9_CAEEX</name>
<sequence length="89" mass="9802">MVGGGDYLYLRWQHIICELKLSDLLIVKLNIENMTVAKMMMAMARGEDEEAELRGAALERVAQDAQSLGVPGELEDAEHAEHAQGHEGP</sequence>
<dbReference type="AlphaFoldDB" id="A0AAV4RSJ9"/>